<keyword evidence="1" id="KW-0812">Transmembrane</keyword>
<protein>
    <recommendedName>
        <fullName evidence="3">DUF378 domain-containing protein</fullName>
    </recommendedName>
</protein>
<keyword evidence="1" id="KW-1133">Transmembrane helix</keyword>
<feature type="transmembrane region" description="Helical" evidence="1">
    <location>
        <begin position="79"/>
        <end position="97"/>
    </location>
</feature>
<evidence type="ECO:0008006" key="3">
    <source>
        <dbReference type="Google" id="ProtNLM"/>
    </source>
</evidence>
<evidence type="ECO:0000313" key="2">
    <source>
        <dbReference type="EMBL" id="KKN48977.1"/>
    </source>
</evidence>
<sequence length="111" mass="12009">MKVLDCLALLVIILAALNWGAIGIFDYDAVHKACKALTSDDKPAPEEPGDVGEVVESVVDKAEPHVCEMAGERPMMERIVFIVVGIAGLFTLLRRICPCCRKKESSPAPSE</sequence>
<evidence type="ECO:0000256" key="1">
    <source>
        <dbReference type="SAM" id="Phobius"/>
    </source>
</evidence>
<dbReference type="AlphaFoldDB" id="A0A0F9RGY0"/>
<keyword evidence="1" id="KW-0472">Membrane</keyword>
<organism evidence="2">
    <name type="scientific">marine sediment metagenome</name>
    <dbReference type="NCBI Taxonomy" id="412755"/>
    <lineage>
        <taxon>unclassified sequences</taxon>
        <taxon>metagenomes</taxon>
        <taxon>ecological metagenomes</taxon>
    </lineage>
</organism>
<proteinExistence type="predicted"/>
<dbReference type="EMBL" id="LAZR01001193">
    <property type="protein sequence ID" value="KKN48977.1"/>
    <property type="molecule type" value="Genomic_DNA"/>
</dbReference>
<dbReference type="PANTHER" id="PTHR37304:SF1">
    <property type="entry name" value="MEMBRANE PROTEIN"/>
    <property type="match status" value="1"/>
</dbReference>
<dbReference type="InterPro" id="IPR007211">
    <property type="entry name" value="DUF378"/>
</dbReference>
<name>A0A0F9RGY0_9ZZZZ</name>
<reference evidence="2" key="1">
    <citation type="journal article" date="2015" name="Nature">
        <title>Complex archaea that bridge the gap between prokaryotes and eukaryotes.</title>
        <authorList>
            <person name="Spang A."/>
            <person name="Saw J.H."/>
            <person name="Jorgensen S.L."/>
            <person name="Zaremba-Niedzwiedzka K."/>
            <person name="Martijn J."/>
            <person name="Lind A.E."/>
            <person name="van Eijk R."/>
            <person name="Schleper C."/>
            <person name="Guy L."/>
            <person name="Ettema T.J."/>
        </authorList>
    </citation>
    <scope>NUCLEOTIDE SEQUENCE</scope>
</reference>
<gene>
    <name evidence="2" type="ORF">LCGC14_0647490</name>
</gene>
<dbReference type="Pfam" id="PF04070">
    <property type="entry name" value="DUF378"/>
    <property type="match status" value="1"/>
</dbReference>
<comment type="caution">
    <text evidence="2">The sequence shown here is derived from an EMBL/GenBank/DDBJ whole genome shotgun (WGS) entry which is preliminary data.</text>
</comment>
<dbReference type="PANTHER" id="PTHR37304">
    <property type="entry name" value="MEMBRANE PROTEIN-RELATED"/>
    <property type="match status" value="1"/>
</dbReference>
<accession>A0A0F9RGY0</accession>